<dbReference type="VEuPathDB" id="VectorBase:ISCW015126"/>
<reference evidence="1 3" key="1">
    <citation type="submission" date="2008-03" db="EMBL/GenBank/DDBJ databases">
        <title>Annotation of Ixodes scapularis.</title>
        <authorList>
            <consortium name="Ixodes scapularis Genome Project Consortium"/>
            <person name="Caler E."/>
            <person name="Hannick L.I."/>
            <person name="Bidwell S."/>
            <person name="Joardar V."/>
            <person name="Thiagarajan M."/>
            <person name="Amedeo P."/>
            <person name="Galinsky K.J."/>
            <person name="Schobel S."/>
            <person name="Inman J."/>
            <person name="Hostetler J."/>
            <person name="Miller J."/>
            <person name="Hammond M."/>
            <person name="Megy K."/>
            <person name="Lawson D."/>
            <person name="Kodira C."/>
            <person name="Sutton G."/>
            <person name="Meyer J."/>
            <person name="Hill C.A."/>
            <person name="Birren B."/>
            <person name="Nene V."/>
            <person name="Collins F."/>
            <person name="Alarcon-Chaidez F."/>
            <person name="Wikel S."/>
            <person name="Strausberg R."/>
        </authorList>
    </citation>
    <scope>NUCLEOTIDE SEQUENCE [LARGE SCALE GENOMIC DNA]</scope>
    <source>
        <strain evidence="3">Wikel</strain>
        <strain evidence="1">Wikel colony</strain>
    </source>
</reference>
<dbReference type="VEuPathDB" id="VectorBase:ISCI015126"/>
<dbReference type="AlphaFoldDB" id="B7QNC8"/>
<proteinExistence type="predicted"/>
<dbReference type="Proteomes" id="UP000001555">
    <property type="component" value="Unassembled WGS sequence"/>
</dbReference>
<evidence type="ECO:0000313" key="3">
    <source>
        <dbReference type="Proteomes" id="UP000001555"/>
    </source>
</evidence>
<accession>B7QNC8</accession>
<evidence type="ECO:0000313" key="1">
    <source>
        <dbReference type="EMBL" id="EEC20350.1"/>
    </source>
</evidence>
<dbReference type="EMBL" id="ABJB010147884">
    <property type="status" value="NOT_ANNOTATED_CDS"/>
    <property type="molecule type" value="Genomic_DNA"/>
</dbReference>
<evidence type="ECO:0000313" key="2">
    <source>
        <dbReference type="EnsemblMetazoa" id="ISCW015126-PA"/>
    </source>
</evidence>
<dbReference type="EMBL" id="DS978108">
    <property type="protein sequence ID" value="EEC20350.1"/>
    <property type="molecule type" value="Genomic_DNA"/>
</dbReference>
<dbReference type="HOGENOM" id="CLU_2925194_0_0_1"/>
<gene>
    <name evidence="1" type="ORF">IscW_ISCW015126</name>
</gene>
<dbReference type="EnsemblMetazoa" id="ISCW015126-RA">
    <property type="protein sequence ID" value="ISCW015126-PA"/>
    <property type="gene ID" value="ISCW015126"/>
</dbReference>
<keyword evidence="3" id="KW-1185">Reference proteome</keyword>
<organism>
    <name type="scientific">Ixodes scapularis</name>
    <name type="common">Black-legged tick</name>
    <name type="synonym">Deer tick</name>
    <dbReference type="NCBI Taxonomy" id="6945"/>
    <lineage>
        <taxon>Eukaryota</taxon>
        <taxon>Metazoa</taxon>
        <taxon>Ecdysozoa</taxon>
        <taxon>Arthropoda</taxon>
        <taxon>Chelicerata</taxon>
        <taxon>Arachnida</taxon>
        <taxon>Acari</taxon>
        <taxon>Parasitiformes</taxon>
        <taxon>Ixodida</taxon>
        <taxon>Ixodoidea</taxon>
        <taxon>Ixodidae</taxon>
        <taxon>Ixodinae</taxon>
        <taxon>Ixodes</taxon>
    </lineage>
</organism>
<protein>
    <submittedName>
        <fullName evidence="1 2">Uncharacterized protein</fullName>
    </submittedName>
</protein>
<dbReference type="PaxDb" id="6945-B7QNC8"/>
<reference evidence="2" key="2">
    <citation type="submission" date="2020-05" db="UniProtKB">
        <authorList>
            <consortium name="EnsemblMetazoa"/>
        </authorList>
    </citation>
    <scope>IDENTIFICATION</scope>
    <source>
        <strain evidence="2">wikel</strain>
    </source>
</reference>
<dbReference type="InParanoid" id="B7QNC8"/>
<name>B7QNC8_IXOSC</name>
<sequence length="61" mass="6913">MPAQDVFLGLTGHSKKSVWLVKNCNFFKLPSQCVMWVRCSARAVRIQDALLPALFKLYKAS</sequence>